<keyword evidence="2" id="KW-1185">Reference proteome</keyword>
<evidence type="ECO:0000313" key="1">
    <source>
        <dbReference type="EMBL" id="BEQ13438.1"/>
    </source>
</evidence>
<sequence>MLSHEMAAKGHGIAQPADGIARPYCFLVAKDLSSIDPFQATYPYANLWNGYSPFREMAEKSLSTMEEIKSMEPKLSN</sequence>
<dbReference type="KEGG" id="dmp:FAK_05040"/>
<organism evidence="1 2">
    <name type="scientific">Desulfoferula mesophila</name>
    <dbReference type="NCBI Taxonomy" id="3058419"/>
    <lineage>
        <taxon>Bacteria</taxon>
        <taxon>Pseudomonadati</taxon>
        <taxon>Thermodesulfobacteriota</taxon>
        <taxon>Desulfarculia</taxon>
        <taxon>Desulfarculales</taxon>
        <taxon>Desulfarculaceae</taxon>
        <taxon>Desulfoferula</taxon>
    </lineage>
</organism>
<name>A0AAU9EUH5_9BACT</name>
<proteinExistence type="predicted"/>
<dbReference type="Proteomes" id="UP001366166">
    <property type="component" value="Chromosome"/>
</dbReference>
<dbReference type="RefSeq" id="WP_338605125.1">
    <property type="nucleotide sequence ID" value="NZ_AP028679.1"/>
</dbReference>
<reference evidence="2" key="1">
    <citation type="journal article" date="2023" name="Arch. Microbiol.">
        <title>Desulfoferula mesophilus gen. nov. sp. nov., a mesophilic sulfate-reducing bacterium isolated from a brackish lake sediment.</title>
        <authorList>
            <person name="Watanabe T."/>
            <person name="Yabe T."/>
            <person name="Tsuji J.M."/>
            <person name="Fukui M."/>
        </authorList>
    </citation>
    <scope>NUCLEOTIDE SEQUENCE [LARGE SCALE GENOMIC DNA]</scope>
    <source>
        <strain evidence="2">12FAK</strain>
    </source>
</reference>
<accession>A0AAU9EUH5</accession>
<gene>
    <name evidence="1" type="ORF">FAK_05040</name>
</gene>
<evidence type="ECO:0000313" key="2">
    <source>
        <dbReference type="Proteomes" id="UP001366166"/>
    </source>
</evidence>
<dbReference type="AlphaFoldDB" id="A0AAU9EUH5"/>
<protein>
    <submittedName>
        <fullName evidence="1">Uncharacterized protein</fullName>
    </submittedName>
</protein>
<dbReference type="EMBL" id="AP028679">
    <property type="protein sequence ID" value="BEQ13438.1"/>
    <property type="molecule type" value="Genomic_DNA"/>
</dbReference>